<proteinExistence type="predicted"/>
<dbReference type="OrthoDB" id="571721at2"/>
<dbReference type="Proteomes" id="UP000253141">
    <property type="component" value="Unassembled WGS sequence"/>
</dbReference>
<dbReference type="EMBL" id="QPIW01000001">
    <property type="protein sequence ID" value="RDB07490.1"/>
    <property type="molecule type" value="Genomic_DNA"/>
</dbReference>
<accession>A0A369IF65</accession>
<name>A0A369IF65_9BACT</name>
<feature type="domain" description="MAE-28990/MAE-18760-like HEPN" evidence="1">
    <location>
        <begin position="4"/>
        <end position="222"/>
    </location>
</feature>
<comment type="caution">
    <text evidence="2">The sequence shown here is derived from an EMBL/GenBank/DDBJ whole genome shotgun (WGS) entry which is preliminary data.</text>
</comment>
<dbReference type="RefSeq" id="WP_114459035.1">
    <property type="nucleotide sequence ID" value="NZ_QPIW01000001.1"/>
</dbReference>
<evidence type="ECO:0000313" key="3">
    <source>
        <dbReference type="Proteomes" id="UP000253141"/>
    </source>
</evidence>
<evidence type="ECO:0000259" key="1">
    <source>
        <dbReference type="Pfam" id="PF18737"/>
    </source>
</evidence>
<reference evidence="2 3" key="1">
    <citation type="submission" date="2018-07" db="EMBL/GenBank/DDBJ databases">
        <title>Genome analysis of Runella aurantiaca.</title>
        <authorList>
            <person name="Yang X."/>
        </authorList>
    </citation>
    <scope>NUCLEOTIDE SEQUENCE [LARGE SCALE GENOMIC DNA]</scope>
    <source>
        <strain evidence="2 3">YX9</strain>
    </source>
</reference>
<dbReference type="Pfam" id="PF18737">
    <property type="entry name" value="HEPN_MAE_28990"/>
    <property type="match status" value="1"/>
</dbReference>
<organism evidence="2 3">
    <name type="scientific">Runella aurantiaca</name>
    <dbReference type="NCBI Taxonomy" id="2282308"/>
    <lineage>
        <taxon>Bacteria</taxon>
        <taxon>Pseudomonadati</taxon>
        <taxon>Bacteroidota</taxon>
        <taxon>Cytophagia</taxon>
        <taxon>Cytophagales</taxon>
        <taxon>Spirosomataceae</taxon>
        <taxon>Runella</taxon>
    </lineage>
</organism>
<dbReference type="InterPro" id="IPR040788">
    <property type="entry name" value="HEPN_MAE_28990"/>
</dbReference>
<evidence type="ECO:0000313" key="2">
    <source>
        <dbReference type="EMBL" id="RDB07490.1"/>
    </source>
</evidence>
<gene>
    <name evidence="2" type="ORF">DVG78_00010</name>
</gene>
<sequence>MVDIKNDLEINMKHLDSYLTMLRDIEQGAKLIHNGNQRDIDSNLFKVLKANTFLFLYNLIESTIRRSIEFIHITINNESIKYQEAIDEIQKIWILYKHRNFKEHGSDRIHEIMNLIIEEVIDVEYDKFIKKNKSNDLSGNVDALKVRNLSNKYKFEENRRVAGARLVRIKSLRNNLAHGNVTFVDCGKDYVHSDLLIFKKETNLFLKEFLTKIEKYIFTKAYKRQSATNIMNSTTT</sequence>
<keyword evidence="3" id="KW-1185">Reference proteome</keyword>
<dbReference type="AlphaFoldDB" id="A0A369IF65"/>
<protein>
    <recommendedName>
        <fullName evidence="1">MAE-28990/MAE-18760-like HEPN domain-containing protein</fullName>
    </recommendedName>
</protein>